<feature type="compositionally biased region" description="Polar residues" evidence="6">
    <location>
        <begin position="356"/>
        <end position="369"/>
    </location>
</feature>
<comment type="similarity">
    <text evidence="2">Belongs to the TrbL/VirB6 family.</text>
</comment>
<evidence type="ECO:0000256" key="5">
    <source>
        <dbReference type="ARBA" id="ARBA00023136"/>
    </source>
</evidence>
<dbReference type="RefSeq" id="WP_265558435.1">
    <property type="nucleotide sequence ID" value="NZ_CP092471.1"/>
</dbReference>
<comment type="subcellular location">
    <subcellularLocation>
        <location evidence="1">Membrane</location>
        <topology evidence="1">Multi-pass membrane protein</topology>
    </subcellularLocation>
</comment>
<keyword evidence="9" id="KW-1185">Reference proteome</keyword>
<evidence type="ECO:0000256" key="6">
    <source>
        <dbReference type="SAM" id="MobiDB-lite"/>
    </source>
</evidence>
<evidence type="ECO:0000256" key="1">
    <source>
        <dbReference type="ARBA" id="ARBA00004141"/>
    </source>
</evidence>
<evidence type="ECO:0000256" key="7">
    <source>
        <dbReference type="SAM" id="Phobius"/>
    </source>
</evidence>
<name>A0ABY5SXI5_9SPHN</name>
<organism evidence="8 9">
    <name type="scientific">Qipengyuania spongiae</name>
    <dbReference type="NCBI Taxonomy" id="2909673"/>
    <lineage>
        <taxon>Bacteria</taxon>
        <taxon>Pseudomonadati</taxon>
        <taxon>Pseudomonadota</taxon>
        <taxon>Alphaproteobacteria</taxon>
        <taxon>Sphingomonadales</taxon>
        <taxon>Erythrobacteraceae</taxon>
        <taxon>Qipengyuania</taxon>
    </lineage>
</organism>
<feature type="transmembrane region" description="Helical" evidence="7">
    <location>
        <begin position="46"/>
        <end position="66"/>
    </location>
</feature>
<accession>A0ABY5SXI5</accession>
<dbReference type="EMBL" id="CP092471">
    <property type="protein sequence ID" value="UVI39255.1"/>
    <property type="molecule type" value="Genomic_DNA"/>
</dbReference>
<keyword evidence="4 7" id="KW-1133">Transmembrane helix</keyword>
<evidence type="ECO:0000256" key="4">
    <source>
        <dbReference type="ARBA" id="ARBA00022989"/>
    </source>
</evidence>
<evidence type="ECO:0000313" key="8">
    <source>
        <dbReference type="EMBL" id="UVI39255.1"/>
    </source>
</evidence>
<protein>
    <submittedName>
        <fullName evidence="8">Type IV secretion system protein</fullName>
    </submittedName>
</protein>
<feature type="compositionally biased region" description="Low complexity" evidence="6">
    <location>
        <begin position="296"/>
        <end position="316"/>
    </location>
</feature>
<dbReference type="Pfam" id="PF04610">
    <property type="entry name" value="TrbL"/>
    <property type="match status" value="1"/>
</dbReference>
<dbReference type="Proteomes" id="UP001065265">
    <property type="component" value="Chromosome"/>
</dbReference>
<evidence type="ECO:0000256" key="2">
    <source>
        <dbReference type="ARBA" id="ARBA00007802"/>
    </source>
</evidence>
<proteinExistence type="inferred from homology"/>
<feature type="transmembrane region" description="Helical" evidence="7">
    <location>
        <begin position="248"/>
        <end position="268"/>
    </location>
</feature>
<feature type="region of interest" description="Disordered" evidence="6">
    <location>
        <begin position="289"/>
        <end position="316"/>
    </location>
</feature>
<reference evidence="8" key="1">
    <citation type="submission" date="2022-02" db="EMBL/GenBank/DDBJ databases">
        <title>Qipengyuania spongiae sp. nov., isolated from marine sponge.</title>
        <authorList>
            <person name="Li Z."/>
            <person name="Zhang M."/>
        </authorList>
    </citation>
    <scope>NUCLEOTIDE SEQUENCE</scope>
    <source>
        <strain evidence="8">PHS-Z21</strain>
    </source>
</reference>
<evidence type="ECO:0000313" key="9">
    <source>
        <dbReference type="Proteomes" id="UP001065265"/>
    </source>
</evidence>
<sequence length="392" mass="39843">MNTQGCQQAAEQVGSGISAALTAVDCVAGEVTGQAFGRLFAPGGQMATVLTILLTLYVAFFAIQLLTGRATLGVRALTPRMITVGLVITFATSWVAYQSVVWNLAVGAPDWLAGILTGSGGSATRTFAQKIDVVFLAIQEASGQQQSDISAFSPQGMMWMGAMLFLLGTVGLLVTARIALAVLVALGPIFVVMALFNGTRGLFTGWVKGLTMLALAPLFAVLGGSVMLELAVPLLSALVANPGQPDPQAAMGFFLVGAVHVALMFLVLKTAATMVSGWTVFGLARSDKDEGGSRGHAPAPAPAAHSPAAQAQQASQTLAAARRIDVSAPAVAGAANDSGTSAGGANIHRTTKVFATSSGTAQAKSSTGGPSRVAGVGSRFRAAAPRSTEKVK</sequence>
<keyword evidence="3 7" id="KW-0812">Transmembrane</keyword>
<gene>
    <name evidence="8" type="ORF">L1F33_13650</name>
</gene>
<dbReference type="InterPro" id="IPR007688">
    <property type="entry name" value="Conjugal_tfr_TrbL/VirB6"/>
</dbReference>
<feature type="transmembrane region" description="Helical" evidence="7">
    <location>
        <begin position="162"/>
        <end position="195"/>
    </location>
</feature>
<feature type="region of interest" description="Disordered" evidence="6">
    <location>
        <begin position="356"/>
        <end position="392"/>
    </location>
</feature>
<feature type="transmembrane region" description="Helical" evidence="7">
    <location>
        <begin position="78"/>
        <end position="97"/>
    </location>
</feature>
<keyword evidence="5 7" id="KW-0472">Membrane</keyword>
<evidence type="ECO:0000256" key="3">
    <source>
        <dbReference type="ARBA" id="ARBA00022692"/>
    </source>
</evidence>